<dbReference type="OrthoDB" id="9803968at2"/>
<dbReference type="Pfam" id="PF00501">
    <property type="entry name" value="AMP-binding"/>
    <property type="match status" value="1"/>
</dbReference>
<dbReference type="GO" id="GO:0016874">
    <property type="term" value="F:ligase activity"/>
    <property type="evidence" value="ECO:0007669"/>
    <property type="project" value="UniProtKB-KW"/>
</dbReference>
<dbReference type="PANTHER" id="PTHR22754:SF32">
    <property type="entry name" value="DISCO-INTERACTING PROTEIN 2"/>
    <property type="match status" value="1"/>
</dbReference>
<gene>
    <name evidence="4" type="ORF">D6Z83_19270</name>
    <name evidence="5" type="ORF">EBE87_14640</name>
</gene>
<evidence type="ECO:0000256" key="2">
    <source>
        <dbReference type="ARBA" id="ARBA00022598"/>
    </source>
</evidence>
<evidence type="ECO:0000313" key="4">
    <source>
        <dbReference type="EMBL" id="RKK02534.1"/>
    </source>
</evidence>
<name>A0A3A9JG39_9PROT</name>
<evidence type="ECO:0000256" key="1">
    <source>
        <dbReference type="ARBA" id="ARBA00006432"/>
    </source>
</evidence>
<feature type="domain" description="AMP-dependent synthetase/ligase" evidence="3">
    <location>
        <begin position="45"/>
        <end position="422"/>
    </location>
</feature>
<dbReference type="RefSeq" id="WP_120639873.1">
    <property type="nucleotide sequence ID" value="NZ_RAQU01000145.1"/>
</dbReference>
<dbReference type="InterPro" id="IPR042099">
    <property type="entry name" value="ANL_N_sf"/>
</dbReference>
<dbReference type="EMBL" id="RFLX01000010">
    <property type="protein sequence ID" value="RMI20696.1"/>
    <property type="molecule type" value="Genomic_DNA"/>
</dbReference>
<evidence type="ECO:0000313" key="6">
    <source>
        <dbReference type="Proteomes" id="UP000274097"/>
    </source>
</evidence>
<dbReference type="InParanoid" id="A0A3A9JG39"/>
<accession>A0A3A9JG39</accession>
<dbReference type="EMBL" id="RAQU01000145">
    <property type="protein sequence ID" value="RKK02534.1"/>
    <property type="molecule type" value="Genomic_DNA"/>
</dbReference>
<dbReference type="Proteomes" id="UP000278036">
    <property type="component" value="Unassembled WGS sequence"/>
</dbReference>
<dbReference type="SUPFAM" id="SSF56801">
    <property type="entry name" value="Acetyl-CoA synthetase-like"/>
    <property type="match status" value="1"/>
</dbReference>
<dbReference type="PANTHER" id="PTHR22754">
    <property type="entry name" value="DISCO-INTERACTING PROTEIN 2 DIP2 -RELATED"/>
    <property type="match status" value="1"/>
</dbReference>
<comment type="caution">
    <text evidence="4">The sequence shown here is derived from an EMBL/GenBank/DDBJ whole genome shotgun (WGS) entry which is preliminary data.</text>
</comment>
<evidence type="ECO:0000313" key="7">
    <source>
        <dbReference type="Proteomes" id="UP000278036"/>
    </source>
</evidence>
<reference evidence="4 7" key="1">
    <citation type="submission" date="2018-09" db="EMBL/GenBank/DDBJ databases">
        <title>Roseomonas sp. nov., isolated from feces of Tibetan antelopes in the Qinghai-Tibet plateau, China.</title>
        <authorList>
            <person name="Tian Z."/>
        </authorList>
    </citation>
    <scope>NUCLEOTIDE SEQUENCE [LARGE SCALE GENOMIC DNA]</scope>
    <source>
        <strain evidence="5 6">Z23</strain>
        <strain evidence="4 7">Z24</strain>
    </source>
</reference>
<dbReference type="CDD" id="cd05931">
    <property type="entry name" value="FAAL"/>
    <property type="match status" value="1"/>
</dbReference>
<keyword evidence="2 4" id="KW-0436">Ligase</keyword>
<dbReference type="Gene3D" id="3.40.50.12780">
    <property type="entry name" value="N-terminal domain of ligase-like"/>
    <property type="match status" value="1"/>
</dbReference>
<dbReference type="AlphaFoldDB" id="A0A3A9JG39"/>
<sequence length="580" mass="62467">MPLPIPTLSGLPLRRGEFETLPQALDYAAGGATGLAFHSIRGGHVASLPYRELRQDALDLAARLLGAGLQRGQRVAMLADTSPDFVRAFFAAQYAGLVPAPLPLPPPFGGRDTYVAQVERLLRESHAAALFAPGEILPWLSPVAEQLGLKLFGTVEQMRGVQPGAEAPVPSGPDDIAYLQFSSGSTRHPAGVAVRQRAVMANTSGIMQHGLKMRMGDRTTSWLPFYHDMGLVGFLLTPMAGQLSIDLMPTADFARRPMMWLSILSEYKGTLSFSPSFGYELCVRRRAAVPEGLDLSSWRGAGLGGDMIRPHVLASFVETFAPYGFRAEALVPSYGMAEATLAISFAELDRGIRTDEIDLTRLETDGRAEPATEATERRRQFVACGAVLPGHELDIRDAEGHSLPDRQVGSILVRGPSIMLGYDGQPERTAEVLSADGWLDTGDLGYRLDGEVVITGRAKDVILVKGRNIWPQDLEWSVEQAVQGLRTGDVAAFSVDEEGEETVVVLVEARGAPDPTARERLIADVGGVLRSRHGLESRVVLVPPGGLVQTSSGKLSRAWTRRKYLEGAYGPVASANSEAA</sequence>
<keyword evidence="6" id="KW-1185">Reference proteome</keyword>
<dbReference type="Proteomes" id="UP000274097">
    <property type="component" value="Unassembled WGS sequence"/>
</dbReference>
<comment type="similarity">
    <text evidence="1">Belongs to the ATP-dependent AMP-binding enzyme family.</text>
</comment>
<evidence type="ECO:0000259" key="3">
    <source>
        <dbReference type="Pfam" id="PF00501"/>
    </source>
</evidence>
<dbReference type="InterPro" id="IPR040097">
    <property type="entry name" value="FAAL/FAAC"/>
</dbReference>
<dbReference type="GO" id="GO:0070566">
    <property type="term" value="F:adenylyltransferase activity"/>
    <property type="evidence" value="ECO:0007669"/>
    <property type="project" value="TreeGrafter"/>
</dbReference>
<evidence type="ECO:0000313" key="5">
    <source>
        <dbReference type="EMBL" id="RMI20696.1"/>
    </source>
</evidence>
<proteinExistence type="inferred from homology"/>
<dbReference type="Gene3D" id="3.30.300.30">
    <property type="match status" value="1"/>
</dbReference>
<dbReference type="InterPro" id="IPR000873">
    <property type="entry name" value="AMP-dep_synth/lig_dom"/>
</dbReference>
<dbReference type="NCBIfam" id="NF006624">
    <property type="entry name" value="PRK09192.1"/>
    <property type="match status" value="1"/>
</dbReference>
<dbReference type="InterPro" id="IPR045851">
    <property type="entry name" value="AMP-bd_C_sf"/>
</dbReference>
<protein>
    <submittedName>
        <fullName evidence="4">Fatty acyl-AMP ligase</fullName>
    </submittedName>
</protein>
<dbReference type="GO" id="GO:0006633">
    <property type="term" value="P:fatty acid biosynthetic process"/>
    <property type="evidence" value="ECO:0007669"/>
    <property type="project" value="TreeGrafter"/>
</dbReference>
<dbReference type="GO" id="GO:0005886">
    <property type="term" value="C:plasma membrane"/>
    <property type="evidence" value="ECO:0007669"/>
    <property type="project" value="TreeGrafter"/>
</dbReference>
<organism evidence="4 7">
    <name type="scientific">Teichococcus wenyumeiae</name>
    <dbReference type="NCBI Taxonomy" id="2478470"/>
    <lineage>
        <taxon>Bacteria</taxon>
        <taxon>Pseudomonadati</taxon>
        <taxon>Pseudomonadota</taxon>
        <taxon>Alphaproteobacteria</taxon>
        <taxon>Acetobacterales</taxon>
        <taxon>Roseomonadaceae</taxon>
        <taxon>Roseomonas</taxon>
    </lineage>
</organism>